<protein>
    <submittedName>
        <fullName evidence="2">DUF1467 family protein</fullName>
    </submittedName>
</protein>
<proteinExistence type="predicted"/>
<dbReference type="Pfam" id="PF07330">
    <property type="entry name" value="DUF1467"/>
    <property type="match status" value="1"/>
</dbReference>
<dbReference type="EMBL" id="JADBEO010000046">
    <property type="protein sequence ID" value="MDR4308309.1"/>
    <property type="molecule type" value="Genomic_DNA"/>
</dbReference>
<accession>A0ABU1DJJ9</accession>
<name>A0ABU1DJJ9_9HYPH</name>
<dbReference type="Proteomes" id="UP001181622">
    <property type="component" value="Unassembled WGS sequence"/>
</dbReference>
<feature type="transmembrane region" description="Helical" evidence="1">
    <location>
        <begin position="53"/>
        <end position="72"/>
    </location>
</feature>
<comment type="caution">
    <text evidence="2">The sequence shown here is derived from an EMBL/GenBank/DDBJ whole genome shotgun (WGS) entry which is preliminary data.</text>
</comment>
<dbReference type="InterPro" id="IPR009935">
    <property type="entry name" value="DUF1467"/>
</dbReference>
<sequence>MLSAISWTAVYFVVWWTTLFAVLPFGARGQAEDAEIAPGTEPGAPSRARMGRLFLITTAVSAVVFAGLYLVITRNLFGLDDIPFLPRFERVS</sequence>
<feature type="transmembrane region" description="Helical" evidence="1">
    <location>
        <begin position="6"/>
        <end position="27"/>
    </location>
</feature>
<evidence type="ECO:0000313" key="3">
    <source>
        <dbReference type="Proteomes" id="UP001181622"/>
    </source>
</evidence>
<reference evidence="2" key="1">
    <citation type="submission" date="2020-10" db="EMBL/GenBank/DDBJ databases">
        <authorList>
            <person name="Abbas A."/>
            <person name="Razzaq R."/>
            <person name="Waqas M."/>
            <person name="Abbas N."/>
            <person name="Nielsen T.K."/>
            <person name="Hansen L.H."/>
            <person name="Hussain S."/>
            <person name="Shahid M."/>
        </authorList>
    </citation>
    <scope>NUCLEOTIDE SEQUENCE</scope>
    <source>
        <strain evidence="2">S14</strain>
    </source>
</reference>
<evidence type="ECO:0000256" key="1">
    <source>
        <dbReference type="SAM" id="Phobius"/>
    </source>
</evidence>
<gene>
    <name evidence="2" type="ORF">IHQ68_16955</name>
</gene>
<organism evidence="2 3">
    <name type="scientific">Chelatococcus sambhunathii</name>
    <dbReference type="NCBI Taxonomy" id="363953"/>
    <lineage>
        <taxon>Bacteria</taxon>
        <taxon>Pseudomonadati</taxon>
        <taxon>Pseudomonadota</taxon>
        <taxon>Alphaproteobacteria</taxon>
        <taxon>Hyphomicrobiales</taxon>
        <taxon>Chelatococcaceae</taxon>
        <taxon>Chelatococcus</taxon>
    </lineage>
</organism>
<keyword evidence="3" id="KW-1185">Reference proteome</keyword>
<keyword evidence="1" id="KW-0472">Membrane</keyword>
<keyword evidence="1" id="KW-1133">Transmembrane helix</keyword>
<keyword evidence="1" id="KW-0812">Transmembrane</keyword>
<dbReference type="RefSeq" id="WP_309393957.1">
    <property type="nucleotide sequence ID" value="NZ_JADBEO010000046.1"/>
</dbReference>
<evidence type="ECO:0000313" key="2">
    <source>
        <dbReference type="EMBL" id="MDR4308309.1"/>
    </source>
</evidence>